<feature type="region of interest" description="Disordered" evidence="1">
    <location>
        <begin position="1"/>
        <end position="24"/>
    </location>
</feature>
<evidence type="ECO:0000256" key="1">
    <source>
        <dbReference type="SAM" id="MobiDB-lite"/>
    </source>
</evidence>
<sequence length="92" mass="10294">MSALYPSEQNELNEQSAEQRMSSLATIDQNNGPVFMRSYSNLIPATCSEVSVARLEKALVELTSLSASTQRSLLIKNQEDKRCLMIKNNLSR</sequence>
<comment type="caution">
    <text evidence="2">The sequence shown here is derived from an EMBL/GenBank/DDBJ whole genome shotgun (WGS) entry which is preliminary data.</text>
</comment>
<protein>
    <submittedName>
        <fullName evidence="2">Uncharacterized protein</fullName>
    </submittedName>
</protein>
<organism evidence="2 3">
    <name type="scientific">Colwellia maritima</name>
    <dbReference type="NCBI Taxonomy" id="2912588"/>
    <lineage>
        <taxon>Bacteria</taxon>
        <taxon>Pseudomonadati</taxon>
        <taxon>Pseudomonadota</taxon>
        <taxon>Gammaproteobacteria</taxon>
        <taxon>Alteromonadales</taxon>
        <taxon>Colwelliaceae</taxon>
        <taxon>Colwellia</taxon>
    </lineage>
</organism>
<feature type="compositionally biased region" description="Polar residues" evidence="1">
    <location>
        <begin position="7"/>
        <end position="24"/>
    </location>
</feature>
<accession>A0ABS9WYU7</accession>
<gene>
    <name evidence="2" type="ORF">L3081_06845</name>
</gene>
<keyword evidence="3" id="KW-1185">Reference proteome</keyword>
<proteinExistence type="predicted"/>
<name>A0ABS9WYU7_9GAMM</name>
<dbReference type="Proteomes" id="UP001139646">
    <property type="component" value="Unassembled WGS sequence"/>
</dbReference>
<dbReference type="RefSeq" id="WP_242284401.1">
    <property type="nucleotide sequence ID" value="NZ_JAKKSL010000001.1"/>
</dbReference>
<evidence type="ECO:0000313" key="2">
    <source>
        <dbReference type="EMBL" id="MCI2283162.1"/>
    </source>
</evidence>
<evidence type="ECO:0000313" key="3">
    <source>
        <dbReference type="Proteomes" id="UP001139646"/>
    </source>
</evidence>
<dbReference type="EMBL" id="JAKKSL010000001">
    <property type="protein sequence ID" value="MCI2283162.1"/>
    <property type="molecule type" value="Genomic_DNA"/>
</dbReference>
<reference evidence="2" key="1">
    <citation type="submission" date="2022-01" db="EMBL/GenBank/DDBJ databases">
        <title>Colwellia maritima, isolated from seawater.</title>
        <authorList>
            <person name="Kristyanto S."/>
            <person name="Jung J."/>
            <person name="Jeon C.O."/>
        </authorList>
    </citation>
    <scope>NUCLEOTIDE SEQUENCE</scope>
    <source>
        <strain evidence="2">MSW7</strain>
    </source>
</reference>